<dbReference type="InterPro" id="IPR003439">
    <property type="entry name" value="ABC_transporter-like_ATP-bd"/>
</dbReference>
<accession>A0A1H7Q390</accession>
<dbReference type="SUPFAM" id="SSF52540">
    <property type="entry name" value="P-loop containing nucleoside triphosphate hydrolases"/>
    <property type="match status" value="1"/>
</dbReference>
<dbReference type="Proteomes" id="UP000183894">
    <property type="component" value="Unassembled WGS sequence"/>
</dbReference>
<dbReference type="GO" id="GO:0005524">
    <property type="term" value="F:ATP binding"/>
    <property type="evidence" value="ECO:0007669"/>
    <property type="project" value="UniProtKB-KW"/>
</dbReference>
<evidence type="ECO:0000259" key="6">
    <source>
        <dbReference type="PROSITE" id="PS50893"/>
    </source>
</evidence>
<feature type="region of interest" description="Disordered" evidence="5">
    <location>
        <begin position="1"/>
        <end position="27"/>
    </location>
</feature>
<feature type="compositionally biased region" description="Basic and acidic residues" evidence="5">
    <location>
        <begin position="369"/>
        <end position="388"/>
    </location>
</feature>
<dbReference type="CDD" id="cd03257">
    <property type="entry name" value="ABC_NikE_OppD_transporters"/>
    <property type="match status" value="1"/>
</dbReference>
<evidence type="ECO:0000313" key="7">
    <source>
        <dbReference type="EMBL" id="SEL42443.1"/>
    </source>
</evidence>
<dbReference type="InterPro" id="IPR013563">
    <property type="entry name" value="Oligopep_ABC_C"/>
</dbReference>
<feature type="region of interest" description="Disordered" evidence="5">
    <location>
        <begin position="286"/>
        <end position="333"/>
    </location>
</feature>
<dbReference type="GO" id="GO:0055085">
    <property type="term" value="P:transmembrane transport"/>
    <property type="evidence" value="ECO:0007669"/>
    <property type="project" value="UniProtKB-ARBA"/>
</dbReference>
<dbReference type="Gene3D" id="3.40.50.300">
    <property type="entry name" value="P-loop containing nucleotide triphosphate hydrolases"/>
    <property type="match status" value="1"/>
</dbReference>
<sequence>MEVQNVTPPDGVKQRVEGESKPESEAPVIELQNVSKSFSGERSLLDRLRGRTSTAKAVCDASLAVHSGETVGVVGESGCGKSTLAKLLTGQLTPDCGQVLLDGTSVGELAERSPTQRRRIGVVLQHVRGSFDPRWSVHRSLSEALDGPSSASRSTSSSYSNSSNHSTSHSNSTFDSPLDDVAGLLRSVDLSPQLADRYPRELSGGQLQRVALARTLAHDPDVIVLDEPVSGLDVATQATILNLLADVQTRFGVGYVFISHDLDVVRYLADRVAVMYAGEIVESGPATQLFDQPNHPYTDALLGAIPSDDPRDDPPNPLHGDPPDPTNRPTGCSFHPRCPAATAACTERRPEFEAIGGTHVRCLHAPDATSDRDSDDHRGDAPSERATDQPDVTSTNRP</sequence>
<organism evidence="7 8">
    <name type="scientific">Haloferax larsenii</name>
    <dbReference type="NCBI Taxonomy" id="302484"/>
    <lineage>
        <taxon>Archaea</taxon>
        <taxon>Methanobacteriati</taxon>
        <taxon>Methanobacteriota</taxon>
        <taxon>Stenosarchaea group</taxon>
        <taxon>Halobacteria</taxon>
        <taxon>Halobacteriales</taxon>
        <taxon>Haloferacaceae</taxon>
        <taxon>Haloferax</taxon>
    </lineage>
</organism>
<dbReference type="InterPro" id="IPR027417">
    <property type="entry name" value="P-loop_NTPase"/>
</dbReference>
<evidence type="ECO:0000256" key="5">
    <source>
        <dbReference type="SAM" id="MobiDB-lite"/>
    </source>
</evidence>
<dbReference type="PANTHER" id="PTHR43776:SF7">
    <property type="entry name" value="D,D-DIPEPTIDE TRANSPORT ATP-BINDING PROTEIN DDPF-RELATED"/>
    <property type="match status" value="1"/>
</dbReference>
<feature type="domain" description="ABC transporter" evidence="6">
    <location>
        <begin position="29"/>
        <end position="302"/>
    </location>
</feature>
<dbReference type="InterPro" id="IPR003593">
    <property type="entry name" value="AAA+_ATPase"/>
</dbReference>
<dbReference type="InterPro" id="IPR017871">
    <property type="entry name" value="ABC_transporter-like_CS"/>
</dbReference>
<dbReference type="GO" id="GO:0016887">
    <property type="term" value="F:ATP hydrolysis activity"/>
    <property type="evidence" value="ECO:0007669"/>
    <property type="project" value="InterPro"/>
</dbReference>
<feature type="region of interest" description="Disordered" evidence="5">
    <location>
        <begin position="143"/>
        <end position="174"/>
    </location>
</feature>
<name>A0A1H7Q390_HALLR</name>
<dbReference type="PROSITE" id="PS50893">
    <property type="entry name" value="ABC_TRANSPORTER_2"/>
    <property type="match status" value="1"/>
</dbReference>
<dbReference type="EMBL" id="FOAD01000004">
    <property type="protein sequence ID" value="SEL42443.1"/>
    <property type="molecule type" value="Genomic_DNA"/>
</dbReference>
<dbReference type="PANTHER" id="PTHR43776">
    <property type="entry name" value="TRANSPORT ATP-BINDING PROTEIN"/>
    <property type="match status" value="1"/>
</dbReference>
<evidence type="ECO:0000256" key="4">
    <source>
        <dbReference type="ARBA" id="ARBA00022840"/>
    </source>
</evidence>
<comment type="similarity">
    <text evidence="1">Belongs to the ABC transporter superfamily.</text>
</comment>
<dbReference type="NCBIfam" id="TIGR01727">
    <property type="entry name" value="oligo_HPY"/>
    <property type="match status" value="1"/>
</dbReference>
<keyword evidence="2" id="KW-0813">Transport</keyword>
<dbReference type="SMART" id="SM00382">
    <property type="entry name" value="AAA"/>
    <property type="match status" value="1"/>
</dbReference>
<reference evidence="7 8" key="1">
    <citation type="submission" date="2016-10" db="EMBL/GenBank/DDBJ databases">
        <authorList>
            <person name="de Groot N.N."/>
        </authorList>
    </citation>
    <scope>NUCLEOTIDE SEQUENCE [LARGE SCALE GENOMIC DNA]</scope>
    <source>
        <strain evidence="7 8">CDM_5</strain>
    </source>
</reference>
<dbReference type="InterPro" id="IPR050319">
    <property type="entry name" value="ABC_transp_ATP-bind"/>
</dbReference>
<keyword evidence="4 7" id="KW-0067">ATP-binding</keyword>
<dbReference type="Pfam" id="PF00005">
    <property type="entry name" value="ABC_tran"/>
    <property type="match status" value="1"/>
</dbReference>
<dbReference type="GO" id="GO:0015833">
    <property type="term" value="P:peptide transport"/>
    <property type="evidence" value="ECO:0007669"/>
    <property type="project" value="InterPro"/>
</dbReference>
<evidence type="ECO:0000256" key="2">
    <source>
        <dbReference type="ARBA" id="ARBA00022448"/>
    </source>
</evidence>
<evidence type="ECO:0000313" key="8">
    <source>
        <dbReference type="Proteomes" id="UP000183894"/>
    </source>
</evidence>
<dbReference type="AlphaFoldDB" id="A0A1H7Q390"/>
<protein>
    <submittedName>
        <fullName evidence="7">Oligopeptide/dipeptide ABC transporter, ATP-binding protein, C-terminal domain-containing protein</fullName>
    </submittedName>
</protein>
<feature type="compositionally biased region" description="Basic and acidic residues" evidence="5">
    <location>
        <begin position="12"/>
        <end position="24"/>
    </location>
</feature>
<gene>
    <name evidence="7" type="ORF">SAMN04488691_104292</name>
</gene>
<proteinExistence type="inferred from homology"/>
<dbReference type="PROSITE" id="PS00211">
    <property type="entry name" value="ABC_TRANSPORTER_1"/>
    <property type="match status" value="1"/>
</dbReference>
<evidence type="ECO:0000256" key="1">
    <source>
        <dbReference type="ARBA" id="ARBA00005417"/>
    </source>
</evidence>
<evidence type="ECO:0000256" key="3">
    <source>
        <dbReference type="ARBA" id="ARBA00022741"/>
    </source>
</evidence>
<dbReference type="Pfam" id="PF08352">
    <property type="entry name" value="oligo_HPY"/>
    <property type="match status" value="1"/>
</dbReference>
<feature type="compositionally biased region" description="Low complexity" evidence="5">
    <location>
        <begin position="149"/>
        <end position="173"/>
    </location>
</feature>
<feature type="region of interest" description="Disordered" evidence="5">
    <location>
        <begin position="363"/>
        <end position="398"/>
    </location>
</feature>
<keyword evidence="3" id="KW-0547">Nucleotide-binding</keyword>